<dbReference type="Proteomes" id="UP000549394">
    <property type="component" value="Unassembled WGS sequence"/>
</dbReference>
<dbReference type="AlphaFoldDB" id="A0A7I8W0B9"/>
<sequence length="87" mass="10027">MSDNIITGKLINMGWTLGMTTSSNHCRSVNKPFVILTLTIDQDDYPIRKTVELELEQFLQLSKQLKNAHNSEFLYDKIKIFPLLANK</sequence>
<dbReference type="OrthoDB" id="10251827at2759"/>
<organism evidence="2 3">
    <name type="scientific">Dimorphilus gyrociliatus</name>
    <dbReference type="NCBI Taxonomy" id="2664684"/>
    <lineage>
        <taxon>Eukaryota</taxon>
        <taxon>Metazoa</taxon>
        <taxon>Spiralia</taxon>
        <taxon>Lophotrochozoa</taxon>
        <taxon>Annelida</taxon>
        <taxon>Polychaeta</taxon>
        <taxon>Polychaeta incertae sedis</taxon>
        <taxon>Dinophilidae</taxon>
        <taxon>Dimorphilus</taxon>
    </lineage>
</organism>
<name>A0A7I8W0B9_9ANNE</name>
<evidence type="ECO:0000313" key="2">
    <source>
        <dbReference type="EMBL" id="CAD5121117.1"/>
    </source>
</evidence>
<dbReference type="InterPro" id="IPR017920">
    <property type="entry name" value="COMM"/>
</dbReference>
<evidence type="ECO:0000259" key="1">
    <source>
        <dbReference type="PROSITE" id="PS51269"/>
    </source>
</evidence>
<keyword evidence="3" id="KW-1185">Reference proteome</keyword>
<accession>A0A7I8W0B9</accession>
<dbReference type="Pfam" id="PF07258">
    <property type="entry name" value="COMM_domain"/>
    <property type="match status" value="1"/>
</dbReference>
<reference evidence="2 3" key="1">
    <citation type="submission" date="2020-08" db="EMBL/GenBank/DDBJ databases">
        <authorList>
            <person name="Hejnol A."/>
        </authorList>
    </citation>
    <scope>NUCLEOTIDE SEQUENCE [LARGE SCALE GENOMIC DNA]</scope>
</reference>
<proteinExistence type="predicted"/>
<feature type="domain" description="COMM" evidence="1">
    <location>
        <begin position="9"/>
        <end position="76"/>
    </location>
</feature>
<protein>
    <submittedName>
        <fullName evidence="2">DgyrCDS9657</fullName>
    </submittedName>
</protein>
<evidence type="ECO:0000313" key="3">
    <source>
        <dbReference type="Proteomes" id="UP000549394"/>
    </source>
</evidence>
<dbReference type="EMBL" id="CAJFCJ010000013">
    <property type="protein sequence ID" value="CAD5121117.1"/>
    <property type="molecule type" value="Genomic_DNA"/>
</dbReference>
<gene>
    <name evidence="2" type="ORF">DGYR_LOCUS9110</name>
</gene>
<dbReference type="PROSITE" id="PS51269">
    <property type="entry name" value="COMM"/>
    <property type="match status" value="1"/>
</dbReference>
<comment type="caution">
    <text evidence="2">The sequence shown here is derived from an EMBL/GenBank/DDBJ whole genome shotgun (WGS) entry which is preliminary data.</text>
</comment>